<reference evidence="3" key="2">
    <citation type="submission" date="2023-07" db="EMBL/GenBank/DDBJ databases">
        <title>Shewanella mangrovi sp. nov., an acetaldehyde- degrading bacterium isolated from mangrove sediment.</title>
        <authorList>
            <person name="Liu Y."/>
        </authorList>
    </citation>
    <scope>NUCLEOTIDE SEQUENCE [LARGE SCALE GENOMIC DNA]</scope>
    <source>
        <strain evidence="3">C32</strain>
    </source>
</reference>
<dbReference type="SUPFAM" id="SSF52540">
    <property type="entry name" value="P-loop containing nucleoside triphosphate hydrolases"/>
    <property type="match status" value="1"/>
</dbReference>
<feature type="domain" description="ATPase dynein-related AAA" evidence="1">
    <location>
        <begin position="76"/>
        <end position="214"/>
    </location>
</feature>
<proteinExistence type="predicted"/>
<dbReference type="InterPro" id="IPR027417">
    <property type="entry name" value="P-loop_NTPase"/>
</dbReference>
<evidence type="ECO:0000259" key="1">
    <source>
        <dbReference type="Pfam" id="PF07728"/>
    </source>
</evidence>
<dbReference type="EMBL" id="JAKOGG010000003">
    <property type="protein sequence ID" value="MCS4555861.1"/>
    <property type="molecule type" value="Genomic_DNA"/>
</dbReference>
<dbReference type="Pfam" id="PF07728">
    <property type="entry name" value="AAA_5"/>
    <property type="match status" value="1"/>
</dbReference>
<organism evidence="2 3">
    <name type="scientific">Shewanella electrica</name>
    <dbReference type="NCBI Taxonomy" id="515560"/>
    <lineage>
        <taxon>Bacteria</taxon>
        <taxon>Pseudomonadati</taxon>
        <taxon>Pseudomonadota</taxon>
        <taxon>Gammaproteobacteria</taxon>
        <taxon>Alteromonadales</taxon>
        <taxon>Shewanellaceae</taxon>
        <taxon>Shewanella</taxon>
    </lineage>
</organism>
<dbReference type="PANTHER" id="PTHR42759">
    <property type="entry name" value="MOXR FAMILY PROTEIN"/>
    <property type="match status" value="1"/>
</dbReference>
<dbReference type="InterPro" id="IPR011704">
    <property type="entry name" value="ATPase_dyneun-rel_AAA"/>
</dbReference>
<gene>
    <name evidence="2" type="ORF">L9G74_05365</name>
</gene>
<evidence type="ECO:0000313" key="2">
    <source>
        <dbReference type="EMBL" id="MCS4555861.1"/>
    </source>
</evidence>
<protein>
    <submittedName>
        <fullName evidence="2">AAA family ATPase</fullName>
    </submittedName>
</protein>
<name>A0ABT2FIP6_9GAMM</name>
<comment type="caution">
    <text evidence="2">The sequence shown here is derived from an EMBL/GenBank/DDBJ whole genome shotgun (WGS) entry which is preliminary data.</text>
</comment>
<dbReference type="PANTHER" id="PTHR42759:SF1">
    <property type="entry name" value="MAGNESIUM-CHELATASE SUBUNIT CHLD"/>
    <property type="match status" value="1"/>
</dbReference>
<dbReference type="InterPro" id="IPR050764">
    <property type="entry name" value="CbbQ/NirQ/NorQ/GpvN"/>
</dbReference>
<dbReference type="Proteomes" id="UP001201549">
    <property type="component" value="Unassembled WGS sequence"/>
</dbReference>
<keyword evidence="3" id="KW-1185">Reference proteome</keyword>
<evidence type="ECO:0000313" key="3">
    <source>
        <dbReference type="Proteomes" id="UP001201549"/>
    </source>
</evidence>
<accession>A0ABT2FIP6</accession>
<sequence>MSDTIMRARAEQAYQTELTQLVEADSGPRPAGWQLSAAAVKRFICGDAKLGIKRKYYGDDALVERAIVSIMGNNGLMMVGEPGTAKSMLSELLAAAISGTSELLIQGTAGTTEEQIKYSWNFAMLLANGPSLEALLKSPVYQAMEQGKLVRIEEITRCPQEIQDVLISLMSEKTLTIPELGIAIQAKPGFNIIATANLLDRGVNEMSSALKRRFNFETVPVLNDVALERELILNQVNARFADAAEKPQLDEELVQLLVQVFHDLRHNLGAQALDATLSTAEAVNIVHSCALHSLYWQTPMSAEQLAQQMHGTLIKDKADDVKKLAHYLDAVVRERKEWRAFFNAGKALWMK</sequence>
<dbReference type="Gene3D" id="3.40.50.300">
    <property type="entry name" value="P-loop containing nucleotide triphosphate hydrolases"/>
    <property type="match status" value="1"/>
</dbReference>
<reference evidence="2 3" key="1">
    <citation type="submission" date="2022-02" db="EMBL/GenBank/DDBJ databases">
        <authorList>
            <person name="Zhuang L."/>
        </authorList>
    </citation>
    <scope>NUCLEOTIDE SEQUENCE [LARGE SCALE GENOMIC DNA]</scope>
    <source>
        <strain evidence="2 3">C32</strain>
    </source>
</reference>
<dbReference type="RefSeq" id="WP_238895273.1">
    <property type="nucleotide sequence ID" value="NZ_JAKOGG010000003.1"/>
</dbReference>